<dbReference type="InterPro" id="IPR000182">
    <property type="entry name" value="GNAT_dom"/>
</dbReference>
<dbReference type="GO" id="GO:0016747">
    <property type="term" value="F:acyltransferase activity, transferring groups other than amino-acyl groups"/>
    <property type="evidence" value="ECO:0007669"/>
    <property type="project" value="InterPro"/>
</dbReference>
<gene>
    <name evidence="2" type="ORF">GKO32_01065</name>
</gene>
<dbReference type="OrthoDB" id="8018325at2"/>
<keyword evidence="3" id="KW-1185">Reference proteome</keyword>
<dbReference type="AlphaFoldDB" id="A0A6N7YW66"/>
<accession>A0A6N7YW66</accession>
<evidence type="ECO:0000259" key="1">
    <source>
        <dbReference type="PROSITE" id="PS51186"/>
    </source>
</evidence>
<dbReference type="SUPFAM" id="SSF55729">
    <property type="entry name" value="Acyl-CoA N-acyltransferases (Nat)"/>
    <property type="match status" value="1"/>
</dbReference>
<comment type="caution">
    <text evidence="2">The sequence shown here is derived from an EMBL/GenBank/DDBJ whole genome shotgun (WGS) entry which is preliminary data.</text>
</comment>
<dbReference type="Pfam" id="PF00583">
    <property type="entry name" value="Acetyltransf_1"/>
    <property type="match status" value="1"/>
</dbReference>
<organism evidence="2 3">
    <name type="scientific">Amycolatopsis pithecellobii</name>
    <dbReference type="NCBI Taxonomy" id="664692"/>
    <lineage>
        <taxon>Bacteria</taxon>
        <taxon>Bacillati</taxon>
        <taxon>Actinomycetota</taxon>
        <taxon>Actinomycetes</taxon>
        <taxon>Pseudonocardiales</taxon>
        <taxon>Pseudonocardiaceae</taxon>
        <taxon>Amycolatopsis</taxon>
    </lineage>
</organism>
<dbReference type="PROSITE" id="PS51186">
    <property type="entry name" value="GNAT"/>
    <property type="match status" value="1"/>
</dbReference>
<evidence type="ECO:0000313" key="2">
    <source>
        <dbReference type="EMBL" id="MTD52579.1"/>
    </source>
</evidence>
<dbReference type="InterPro" id="IPR016181">
    <property type="entry name" value="Acyl_CoA_acyltransferase"/>
</dbReference>
<dbReference type="Proteomes" id="UP000440096">
    <property type="component" value="Unassembled WGS sequence"/>
</dbReference>
<reference evidence="2 3" key="1">
    <citation type="submission" date="2019-11" db="EMBL/GenBank/DDBJ databases">
        <title>Draft genome of Amycolatopsis RM579.</title>
        <authorList>
            <person name="Duangmal K."/>
            <person name="Mingma R."/>
        </authorList>
    </citation>
    <scope>NUCLEOTIDE SEQUENCE [LARGE SCALE GENOMIC DNA]</scope>
    <source>
        <strain evidence="2 3">RM579</strain>
    </source>
</reference>
<protein>
    <submittedName>
        <fullName evidence="2">GNAT family N-acetyltransferase</fullName>
    </submittedName>
</protein>
<sequence>MDTVITRVSREHRDIVRSFVTKHWGAFFVIKHGKRFDLGALPGLIALRDGTITGLLLWEDRGAEVELITLDAVPSRQGIGGSLVDTFMCEALSPDCRRVSGTVTNDQLIALRLLQKRGFRITMVRPGAVDAAREIKPQIPVAGVDGIPLHDELDLVLVRSTRG</sequence>
<dbReference type="Gene3D" id="3.40.630.30">
    <property type="match status" value="1"/>
</dbReference>
<feature type="domain" description="N-acetyltransferase" evidence="1">
    <location>
        <begin position="3"/>
        <end position="139"/>
    </location>
</feature>
<evidence type="ECO:0000313" key="3">
    <source>
        <dbReference type="Proteomes" id="UP000440096"/>
    </source>
</evidence>
<dbReference type="EMBL" id="WMBA01000001">
    <property type="protein sequence ID" value="MTD52579.1"/>
    <property type="molecule type" value="Genomic_DNA"/>
</dbReference>
<name>A0A6N7YW66_9PSEU</name>
<proteinExistence type="predicted"/>
<keyword evidence="2" id="KW-0808">Transferase</keyword>
<dbReference type="RefSeq" id="WP_154754827.1">
    <property type="nucleotide sequence ID" value="NZ_WMBA01000001.1"/>
</dbReference>